<evidence type="ECO:0000313" key="1">
    <source>
        <dbReference type="EMBL" id="KAL3509592.1"/>
    </source>
</evidence>
<keyword evidence="2" id="KW-1185">Reference proteome</keyword>
<dbReference type="SUPFAM" id="SSF52047">
    <property type="entry name" value="RNI-like"/>
    <property type="match status" value="1"/>
</dbReference>
<dbReference type="Proteomes" id="UP001630127">
    <property type="component" value="Unassembled WGS sequence"/>
</dbReference>
<dbReference type="AlphaFoldDB" id="A0ABD2YQD8"/>
<gene>
    <name evidence="1" type="ORF">ACH5RR_028993</name>
</gene>
<dbReference type="EMBL" id="JBJUIK010000012">
    <property type="protein sequence ID" value="KAL3509592.1"/>
    <property type="molecule type" value="Genomic_DNA"/>
</dbReference>
<comment type="caution">
    <text evidence="1">The sequence shown here is derived from an EMBL/GenBank/DDBJ whole genome shotgun (WGS) entry which is preliminary data.</text>
</comment>
<reference evidence="1 2" key="1">
    <citation type="submission" date="2024-11" db="EMBL/GenBank/DDBJ databases">
        <title>A near-complete genome assembly of Cinchona calisaya.</title>
        <authorList>
            <person name="Lian D.C."/>
            <person name="Zhao X.W."/>
            <person name="Wei L."/>
        </authorList>
    </citation>
    <scope>NUCLEOTIDE SEQUENCE [LARGE SCALE GENOMIC DNA]</scope>
    <source>
        <tissue evidence="1">Nenye</tissue>
    </source>
</reference>
<name>A0ABD2YQD8_9GENT</name>
<dbReference type="InterPro" id="IPR032675">
    <property type="entry name" value="LRR_dom_sf"/>
</dbReference>
<evidence type="ECO:0000313" key="2">
    <source>
        <dbReference type="Proteomes" id="UP001630127"/>
    </source>
</evidence>
<protein>
    <submittedName>
        <fullName evidence="1">Uncharacterized protein</fullName>
    </submittedName>
</protein>
<sequence>MKYTLLTNLSSLVEAELNFHCREGISLECWCSVMSLLTGVKHLNVQNMWFKVGFFSYTSHFSHLKFINTEIESSERFAFKNLSRLELKAGYTESDLKGLAVLFVWSPGLETLVLDYVYDMDKVTSYGYFLIKQCLFDIPSLRKVEMKNFINTDIELSVLLLIKMRKVVLETVMLTPSQLVKTSFKGFLVFDLNTSKFRRSDS</sequence>
<accession>A0ABD2YQD8</accession>
<organism evidence="1 2">
    <name type="scientific">Cinchona calisaya</name>
    <dbReference type="NCBI Taxonomy" id="153742"/>
    <lineage>
        <taxon>Eukaryota</taxon>
        <taxon>Viridiplantae</taxon>
        <taxon>Streptophyta</taxon>
        <taxon>Embryophyta</taxon>
        <taxon>Tracheophyta</taxon>
        <taxon>Spermatophyta</taxon>
        <taxon>Magnoliopsida</taxon>
        <taxon>eudicotyledons</taxon>
        <taxon>Gunneridae</taxon>
        <taxon>Pentapetalae</taxon>
        <taxon>asterids</taxon>
        <taxon>lamiids</taxon>
        <taxon>Gentianales</taxon>
        <taxon>Rubiaceae</taxon>
        <taxon>Cinchonoideae</taxon>
        <taxon>Cinchoneae</taxon>
        <taxon>Cinchona</taxon>
    </lineage>
</organism>
<dbReference type="Gene3D" id="3.80.10.10">
    <property type="entry name" value="Ribonuclease Inhibitor"/>
    <property type="match status" value="1"/>
</dbReference>
<proteinExistence type="predicted"/>